<evidence type="ECO:0000259" key="11">
    <source>
        <dbReference type="PROSITE" id="PS51278"/>
    </source>
</evidence>
<protein>
    <recommendedName>
        <fullName evidence="3">asparagine synthase (glutamine-hydrolyzing)</fullName>
        <ecNumber evidence="3">6.3.5.4</ecNumber>
    </recommendedName>
</protein>
<dbReference type="InterPro" id="IPR001962">
    <property type="entry name" value="Asn_synthase"/>
</dbReference>
<dbReference type="eggNOG" id="COG0367">
    <property type="taxonomic scope" value="Bacteria"/>
</dbReference>
<keyword evidence="8" id="KW-0061">Asparagine biosynthesis</keyword>
<keyword evidence="5 9" id="KW-0067">ATP-binding</keyword>
<dbReference type="PANTHER" id="PTHR43284:SF1">
    <property type="entry name" value="ASPARAGINE SYNTHETASE"/>
    <property type="match status" value="1"/>
</dbReference>
<keyword evidence="8" id="KW-0028">Amino-acid biosynthesis</keyword>
<dbReference type="Pfam" id="PF00733">
    <property type="entry name" value="Asn_synthase"/>
    <property type="match status" value="1"/>
</dbReference>
<reference evidence="12 13" key="1">
    <citation type="journal article" date="2014" name="Microbiology">
        <title>Unravelling the complete genome sequence of Advenella mimigardefordensis strain DPN7T and novel insights in the catabolism of the xenobiotic polythioester precursor 3,3'-dithiodipropionate.</title>
        <authorList>
            <person name="Wubbeler J.H."/>
            <person name="Hiessl S."/>
            <person name="Schuldes J."/>
            <person name="Thurmer A."/>
            <person name="Daniel R."/>
            <person name="Steinbuchel A."/>
        </authorList>
    </citation>
    <scope>NUCLEOTIDE SEQUENCE [LARGE SCALE GENOMIC DNA]</scope>
    <source>
        <strain evidence="13">DSM 17166 / LMG 22922 / DPN7</strain>
    </source>
</reference>
<gene>
    <name evidence="12" type="ORF">MIM_c32540</name>
</gene>
<proteinExistence type="inferred from homology"/>
<feature type="active site" description="For GATase activity" evidence="8">
    <location>
        <position position="2"/>
    </location>
</feature>
<dbReference type="InterPro" id="IPR029055">
    <property type="entry name" value="Ntn_hydrolases_N"/>
</dbReference>
<name>W0PHR6_ADVMD</name>
<feature type="domain" description="Glutamine amidotransferase type-2" evidence="11">
    <location>
        <begin position="2"/>
        <end position="216"/>
    </location>
</feature>
<dbReference type="Proteomes" id="UP000019095">
    <property type="component" value="Chromosome"/>
</dbReference>
<dbReference type="InterPro" id="IPR017932">
    <property type="entry name" value="GATase_2_dom"/>
</dbReference>
<dbReference type="GO" id="GO:0006529">
    <property type="term" value="P:asparagine biosynthetic process"/>
    <property type="evidence" value="ECO:0007669"/>
    <property type="project" value="UniProtKB-KW"/>
</dbReference>
<evidence type="ECO:0000256" key="5">
    <source>
        <dbReference type="ARBA" id="ARBA00022840"/>
    </source>
</evidence>
<comment type="pathway">
    <text evidence="1">Amino-acid biosynthesis; L-asparagine biosynthesis; L-asparagine from L-aspartate (L-Gln route): step 1/1.</text>
</comment>
<evidence type="ECO:0000256" key="10">
    <source>
        <dbReference type="PIRSR" id="PIRSR001589-3"/>
    </source>
</evidence>
<dbReference type="NCBIfam" id="TIGR01536">
    <property type="entry name" value="asn_synth_AEB"/>
    <property type="match status" value="1"/>
</dbReference>
<dbReference type="GO" id="GO:0005829">
    <property type="term" value="C:cytosol"/>
    <property type="evidence" value="ECO:0007669"/>
    <property type="project" value="TreeGrafter"/>
</dbReference>
<evidence type="ECO:0000256" key="4">
    <source>
        <dbReference type="ARBA" id="ARBA00022741"/>
    </source>
</evidence>
<dbReference type="PROSITE" id="PS51278">
    <property type="entry name" value="GATASE_TYPE_2"/>
    <property type="match status" value="1"/>
</dbReference>
<evidence type="ECO:0000256" key="7">
    <source>
        <dbReference type="ARBA" id="ARBA00048741"/>
    </source>
</evidence>
<dbReference type="CDD" id="cd00712">
    <property type="entry name" value="AsnB"/>
    <property type="match status" value="1"/>
</dbReference>
<dbReference type="STRING" id="1247726.MIM_c32540"/>
<dbReference type="PANTHER" id="PTHR43284">
    <property type="entry name" value="ASPARAGINE SYNTHETASE (GLUTAMINE-HYDROLYZING)"/>
    <property type="match status" value="1"/>
</dbReference>
<keyword evidence="4 9" id="KW-0547">Nucleotide-binding</keyword>
<comment type="catalytic activity">
    <reaction evidence="7">
        <text>L-aspartate + L-glutamine + ATP + H2O = L-asparagine + L-glutamate + AMP + diphosphate + H(+)</text>
        <dbReference type="Rhea" id="RHEA:12228"/>
        <dbReference type="ChEBI" id="CHEBI:15377"/>
        <dbReference type="ChEBI" id="CHEBI:15378"/>
        <dbReference type="ChEBI" id="CHEBI:29985"/>
        <dbReference type="ChEBI" id="CHEBI:29991"/>
        <dbReference type="ChEBI" id="CHEBI:30616"/>
        <dbReference type="ChEBI" id="CHEBI:33019"/>
        <dbReference type="ChEBI" id="CHEBI:58048"/>
        <dbReference type="ChEBI" id="CHEBI:58359"/>
        <dbReference type="ChEBI" id="CHEBI:456215"/>
        <dbReference type="EC" id="6.3.5.4"/>
    </reaction>
</comment>
<dbReference type="AlphaFoldDB" id="W0PHR6"/>
<dbReference type="EC" id="6.3.5.4" evidence="3"/>
<dbReference type="InterPro" id="IPR014729">
    <property type="entry name" value="Rossmann-like_a/b/a_fold"/>
</dbReference>
<evidence type="ECO:0000256" key="2">
    <source>
        <dbReference type="ARBA" id="ARBA00005752"/>
    </source>
</evidence>
<dbReference type="Pfam" id="PF13522">
    <property type="entry name" value="GATase_6"/>
    <property type="match status" value="1"/>
</dbReference>
<evidence type="ECO:0000256" key="9">
    <source>
        <dbReference type="PIRSR" id="PIRSR001589-2"/>
    </source>
</evidence>
<dbReference type="InterPro" id="IPR033738">
    <property type="entry name" value="AsnB_N"/>
</dbReference>
<dbReference type="GO" id="GO:0005524">
    <property type="term" value="F:ATP binding"/>
    <property type="evidence" value="ECO:0007669"/>
    <property type="project" value="UniProtKB-KW"/>
</dbReference>
<feature type="binding site" evidence="9">
    <location>
        <begin position="375"/>
        <end position="376"/>
    </location>
    <ligand>
        <name>ATP</name>
        <dbReference type="ChEBI" id="CHEBI:30616"/>
    </ligand>
</feature>
<organism evidence="12 13">
    <name type="scientific">Advenella mimigardefordensis (strain DSM 17166 / LMG 22922 / DPN7)</name>
    <dbReference type="NCBI Taxonomy" id="1247726"/>
    <lineage>
        <taxon>Bacteria</taxon>
        <taxon>Pseudomonadati</taxon>
        <taxon>Pseudomonadota</taxon>
        <taxon>Betaproteobacteria</taxon>
        <taxon>Burkholderiales</taxon>
        <taxon>Alcaligenaceae</taxon>
    </lineage>
</organism>
<evidence type="ECO:0000256" key="6">
    <source>
        <dbReference type="ARBA" id="ARBA00022962"/>
    </source>
</evidence>
<dbReference type="InterPro" id="IPR051786">
    <property type="entry name" value="ASN_synthetase/amidase"/>
</dbReference>
<dbReference type="CDD" id="cd01991">
    <property type="entry name" value="Asn_synthase_B_C"/>
    <property type="match status" value="1"/>
</dbReference>
<dbReference type="SUPFAM" id="SSF56235">
    <property type="entry name" value="N-terminal nucleophile aminohydrolases (Ntn hydrolases)"/>
    <property type="match status" value="1"/>
</dbReference>
<dbReference type="InterPro" id="IPR006426">
    <property type="entry name" value="Asn_synth_AEB"/>
</dbReference>
<dbReference type="HOGENOM" id="CLU_014658_3_1_4"/>
<evidence type="ECO:0000256" key="1">
    <source>
        <dbReference type="ARBA" id="ARBA00005187"/>
    </source>
</evidence>
<feature type="site" description="Important for beta-aspartyl-AMP intermediate formation" evidence="10">
    <location>
        <position position="377"/>
    </location>
</feature>
<keyword evidence="6 8" id="KW-0315">Glutamine amidotransferase</keyword>
<dbReference type="Gene3D" id="3.40.50.620">
    <property type="entry name" value="HUPs"/>
    <property type="match status" value="1"/>
</dbReference>
<dbReference type="GO" id="GO:0004066">
    <property type="term" value="F:asparagine synthase (glutamine-hydrolyzing) activity"/>
    <property type="evidence" value="ECO:0007669"/>
    <property type="project" value="UniProtKB-EC"/>
</dbReference>
<feature type="binding site" evidence="9">
    <location>
        <position position="102"/>
    </location>
    <ligand>
        <name>L-glutamine</name>
        <dbReference type="ChEBI" id="CHEBI:58359"/>
    </ligand>
</feature>
<sequence>MCGIVGLAGRFEHKETLLAQSCDRIAHRGPDSRGFWEDAASGVALGHVRLAIQDLSEQGHQPMASADQRFMLVFNGEIYNHPQLRLELEQDGYTHAWRGHSDTETILAGLMIWGVEATLKRMVGMFAIAVWDRQTRNLVLARDRFGEKPLYYGYAPDGLMFASELKALMPLPGFDTQLNRDALALFLRHNYIPAPYSVFKQVRKLLPGTWVSLSAEQIATASWPEPVSYWSALDVARNQPRMRFEQDGDAVDGLDRVLRQAIRGQLLSDVPLGAFLSGGIDSSLIASLTREEAAGTLKTFSIGFTEPEYNEAEYAAEVARHLGTDHTELYVSAQDSLDLIPALPHMYDEPFADSSQIPTALVMRMARQEVTVALSGDAGDELFGGYSRYKRVQQWWGKRERVPAGLQAPLGAGARIAASLLSGPRAEKFGKLEQVLGAENMVAFYRQFVSYWQDPASVVKGASEPASAFAQAPLDSLLDTMMAIDTVSYLPDDILVKVDRAAMAVSLETRVPLLDHRVYEFAWSLDEKYKLRGGDSKWILKQLLYRHVPQQMLDRPKKGFSVPMGQWLRGPLRDWGEQLLALPRLQSQNLLDAQRVREVWMQHQSGQADNSPRLWGILMLQAWLDEYGIKP</sequence>
<keyword evidence="13" id="KW-1185">Reference proteome</keyword>
<dbReference type="SUPFAM" id="SSF52402">
    <property type="entry name" value="Adenine nucleotide alpha hydrolases-like"/>
    <property type="match status" value="1"/>
</dbReference>
<evidence type="ECO:0000313" key="12">
    <source>
        <dbReference type="EMBL" id="AHG65317.1"/>
    </source>
</evidence>
<feature type="binding site" evidence="9">
    <location>
        <position position="302"/>
    </location>
    <ligand>
        <name>ATP</name>
        <dbReference type="ChEBI" id="CHEBI:30616"/>
    </ligand>
</feature>
<dbReference type="PIRSF" id="PIRSF001589">
    <property type="entry name" value="Asn_synthetase_glu-h"/>
    <property type="match status" value="1"/>
</dbReference>
<evidence type="ECO:0000313" key="13">
    <source>
        <dbReference type="Proteomes" id="UP000019095"/>
    </source>
</evidence>
<dbReference type="OrthoDB" id="9763290at2"/>
<dbReference type="Gene3D" id="3.60.20.10">
    <property type="entry name" value="Glutamine Phosphoribosylpyrophosphate, subunit 1, domain 1"/>
    <property type="match status" value="1"/>
</dbReference>
<accession>W0PHR6</accession>
<dbReference type="RefSeq" id="WP_025373988.1">
    <property type="nucleotide sequence ID" value="NZ_CP003915.1"/>
</dbReference>
<dbReference type="PATRIC" id="fig|1247726.3.peg.3599"/>
<dbReference type="KEGG" id="amim:MIM_c32540"/>
<comment type="similarity">
    <text evidence="2">Belongs to the asparagine synthetase family.</text>
</comment>
<evidence type="ECO:0000256" key="3">
    <source>
        <dbReference type="ARBA" id="ARBA00012737"/>
    </source>
</evidence>
<dbReference type="EMBL" id="CP003915">
    <property type="protein sequence ID" value="AHG65317.1"/>
    <property type="molecule type" value="Genomic_DNA"/>
</dbReference>
<evidence type="ECO:0000256" key="8">
    <source>
        <dbReference type="PIRSR" id="PIRSR001589-1"/>
    </source>
</evidence>